<evidence type="ECO:0000313" key="13">
    <source>
        <dbReference type="Proteomes" id="UP000799776"/>
    </source>
</evidence>
<dbReference type="InterPro" id="IPR050203">
    <property type="entry name" value="Trp-tRNA_synthetase"/>
</dbReference>
<gene>
    <name evidence="12" type="ORF">K490DRAFT_74168</name>
</gene>
<dbReference type="PRINTS" id="PR01039">
    <property type="entry name" value="TRNASYNTHTRP"/>
</dbReference>
<evidence type="ECO:0000256" key="11">
    <source>
        <dbReference type="RuleBase" id="RU363036"/>
    </source>
</evidence>
<evidence type="ECO:0000256" key="5">
    <source>
        <dbReference type="ARBA" id="ARBA00022741"/>
    </source>
</evidence>
<dbReference type="InterPro" id="IPR014729">
    <property type="entry name" value="Rossmann-like_a/b/a_fold"/>
</dbReference>
<dbReference type="GO" id="GO:0070183">
    <property type="term" value="P:mitochondrial tryptophanyl-tRNA aminoacylation"/>
    <property type="evidence" value="ECO:0007669"/>
    <property type="project" value="TreeGrafter"/>
</dbReference>
<dbReference type="FunFam" id="3.40.50.620:FF:000082">
    <property type="entry name" value="MSW1p Mitochondrial tryptophanyl-tRNA synthetase"/>
    <property type="match status" value="1"/>
</dbReference>
<comment type="caution">
    <text evidence="12">The sequence shown here is derived from an EMBL/GenBank/DDBJ whole genome shotgun (WGS) entry which is preliminary data.</text>
</comment>
<dbReference type="SUPFAM" id="SSF52374">
    <property type="entry name" value="Nucleotidylyl transferase"/>
    <property type="match status" value="1"/>
</dbReference>
<keyword evidence="8 11" id="KW-0030">Aminoacyl-tRNA synthetase</keyword>
<dbReference type="InterPro" id="IPR002306">
    <property type="entry name" value="Trp-tRNA-ligase"/>
</dbReference>
<evidence type="ECO:0000256" key="3">
    <source>
        <dbReference type="ARBA" id="ARBA00013161"/>
    </source>
</evidence>
<dbReference type="EC" id="6.1.1.2" evidence="3"/>
<evidence type="ECO:0000256" key="8">
    <source>
        <dbReference type="ARBA" id="ARBA00023146"/>
    </source>
</evidence>
<dbReference type="PROSITE" id="PS00178">
    <property type="entry name" value="AA_TRNA_LIGASE_I"/>
    <property type="match status" value="1"/>
</dbReference>
<comment type="similarity">
    <text evidence="2 11">Belongs to the class-I aminoacyl-tRNA synthetase family.</text>
</comment>
<dbReference type="NCBIfam" id="TIGR00233">
    <property type="entry name" value="trpS"/>
    <property type="match status" value="1"/>
</dbReference>
<keyword evidence="6 11" id="KW-0067">ATP-binding</keyword>
<dbReference type="PANTHER" id="PTHR43766">
    <property type="entry name" value="TRYPTOPHAN--TRNA LIGASE, MITOCHONDRIAL"/>
    <property type="match status" value="1"/>
</dbReference>
<comment type="subcellular location">
    <subcellularLocation>
        <location evidence="1">Mitochondrion matrix</location>
    </subcellularLocation>
</comment>
<evidence type="ECO:0000256" key="4">
    <source>
        <dbReference type="ARBA" id="ARBA00022598"/>
    </source>
</evidence>
<dbReference type="PANTHER" id="PTHR43766:SF1">
    <property type="entry name" value="TRYPTOPHAN--TRNA LIGASE, MITOCHONDRIAL"/>
    <property type="match status" value="1"/>
</dbReference>
<reference evidence="12" key="1">
    <citation type="journal article" date="2020" name="Stud. Mycol.">
        <title>101 Dothideomycetes genomes: a test case for predicting lifestyles and emergence of pathogens.</title>
        <authorList>
            <person name="Haridas S."/>
            <person name="Albert R."/>
            <person name="Binder M."/>
            <person name="Bloem J."/>
            <person name="Labutti K."/>
            <person name="Salamov A."/>
            <person name="Andreopoulos B."/>
            <person name="Baker S."/>
            <person name="Barry K."/>
            <person name="Bills G."/>
            <person name="Bluhm B."/>
            <person name="Cannon C."/>
            <person name="Castanera R."/>
            <person name="Culley D."/>
            <person name="Daum C."/>
            <person name="Ezra D."/>
            <person name="Gonzalez J."/>
            <person name="Henrissat B."/>
            <person name="Kuo A."/>
            <person name="Liang C."/>
            <person name="Lipzen A."/>
            <person name="Lutzoni F."/>
            <person name="Magnuson J."/>
            <person name="Mondo S."/>
            <person name="Nolan M."/>
            <person name="Ohm R."/>
            <person name="Pangilinan J."/>
            <person name="Park H.-J."/>
            <person name="Ramirez L."/>
            <person name="Alfaro M."/>
            <person name="Sun H."/>
            <person name="Tritt A."/>
            <person name="Yoshinaga Y."/>
            <person name="Zwiers L.-H."/>
            <person name="Turgeon B."/>
            <person name="Goodwin S."/>
            <person name="Spatafora J."/>
            <person name="Crous P."/>
            <person name="Grigoriev I."/>
        </authorList>
    </citation>
    <scope>NUCLEOTIDE SEQUENCE</scope>
    <source>
        <strain evidence="12">CBS 121410</strain>
    </source>
</reference>
<keyword evidence="7 11" id="KW-0648">Protein biosynthesis</keyword>
<evidence type="ECO:0000256" key="2">
    <source>
        <dbReference type="ARBA" id="ARBA00005594"/>
    </source>
</evidence>
<evidence type="ECO:0000256" key="7">
    <source>
        <dbReference type="ARBA" id="ARBA00022917"/>
    </source>
</evidence>
<dbReference type="Proteomes" id="UP000799776">
    <property type="component" value="Unassembled WGS sequence"/>
</dbReference>
<protein>
    <recommendedName>
        <fullName evidence="10">Tryptophan--tRNA ligase, mitochondrial</fullName>
        <ecNumber evidence="3">6.1.1.2</ecNumber>
    </recommendedName>
    <alternativeName>
        <fullName evidence="9">Tryptophanyl-tRNA synthetase</fullName>
    </alternativeName>
</protein>
<evidence type="ECO:0000256" key="6">
    <source>
        <dbReference type="ARBA" id="ARBA00022840"/>
    </source>
</evidence>
<evidence type="ECO:0000256" key="1">
    <source>
        <dbReference type="ARBA" id="ARBA00004305"/>
    </source>
</evidence>
<dbReference type="InterPro" id="IPR002305">
    <property type="entry name" value="aa-tRNA-synth_Ic"/>
</dbReference>
<name>A0A9P4HVU8_9PEZI</name>
<dbReference type="OrthoDB" id="15808at2759"/>
<organism evidence="12 13">
    <name type="scientific">Saccharata proteae CBS 121410</name>
    <dbReference type="NCBI Taxonomy" id="1314787"/>
    <lineage>
        <taxon>Eukaryota</taxon>
        <taxon>Fungi</taxon>
        <taxon>Dikarya</taxon>
        <taxon>Ascomycota</taxon>
        <taxon>Pezizomycotina</taxon>
        <taxon>Dothideomycetes</taxon>
        <taxon>Dothideomycetes incertae sedis</taxon>
        <taxon>Botryosphaeriales</taxon>
        <taxon>Saccharataceae</taxon>
        <taxon>Saccharata</taxon>
    </lineage>
</organism>
<dbReference type="InterPro" id="IPR001412">
    <property type="entry name" value="aa-tRNA-synth_I_CS"/>
</dbReference>
<keyword evidence="13" id="KW-1185">Reference proteome</keyword>
<sequence length="368" mass="40978">MRFKSPHRVLTQATRRYQSTSSRPQVIFSGIQPTGRPHLGNYLGALQQWVKLQNEAAPDTTLIYSIVDLHAITAAPSELNNGDSLRRVRREMLATLLAVGLDPNRSIIFHQSAVPAHTELMWILSCHAPMGHLARMTQWKSKLVDQSNTPSRLGLFTYPVLQAADVLVHGATHVPVGEDQVQHLEFARECAMTFNRIYKREKGERILLPPDTLLSPAKRVMSLTNPTAKMSKSDPKKNSRILLTNDKNTIEWKLRSALTDSISGLSYEPKKRPGVSNLIEILFNLDPAGASSCEELAKDLQNLSMKALKERLLLSIEETFAPIRSRYNELMHPDKVEGLDQVAEEGAAKAAKNAAVTLDRVKEAVGLK</sequence>
<dbReference type="EMBL" id="ML978722">
    <property type="protein sequence ID" value="KAF2086989.1"/>
    <property type="molecule type" value="Genomic_DNA"/>
</dbReference>
<keyword evidence="4 11" id="KW-0436">Ligase</keyword>
<evidence type="ECO:0000256" key="10">
    <source>
        <dbReference type="ARBA" id="ARBA00069760"/>
    </source>
</evidence>
<dbReference type="GO" id="GO:0005759">
    <property type="term" value="C:mitochondrial matrix"/>
    <property type="evidence" value="ECO:0007669"/>
    <property type="project" value="UniProtKB-SubCell"/>
</dbReference>
<dbReference type="GO" id="GO:0005524">
    <property type="term" value="F:ATP binding"/>
    <property type="evidence" value="ECO:0007669"/>
    <property type="project" value="UniProtKB-KW"/>
</dbReference>
<dbReference type="CDD" id="cd00806">
    <property type="entry name" value="TrpRS_core"/>
    <property type="match status" value="1"/>
</dbReference>
<evidence type="ECO:0000256" key="9">
    <source>
        <dbReference type="ARBA" id="ARBA00030268"/>
    </source>
</evidence>
<accession>A0A9P4HVU8</accession>
<dbReference type="GO" id="GO:0004830">
    <property type="term" value="F:tryptophan-tRNA ligase activity"/>
    <property type="evidence" value="ECO:0007669"/>
    <property type="project" value="UniProtKB-EC"/>
</dbReference>
<evidence type="ECO:0000313" key="12">
    <source>
        <dbReference type="EMBL" id="KAF2086989.1"/>
    </source>
</evidence>
<dbReference type="Gene3D" id="3.40.50.620">
    <property type="entry name" value="HUPs"/>
    <property type="match status" value="1"/>
</dbReference>
<dbReference type="Pfam" id="PF00579">
    <property type="entry name" value="tRNA-synt_1b"/>
    <property type="match status" value="1"/>
</dbReference>
<proteinExistence type="inferred from homology"/>
<keyword evidence="5 11" id="KW-0547">Nucleotide-binding</keyword>
<dbReference type="AlphaFoldDB" id="A0A9P4HVU8"/>
<dbReference type="FunFam" id="1.10.240.10:FF:000002">
    <property type="entry name" value="Tryptophan--tRNA ligase"/>
    <property type="match status" value="1"/>
</dbReference>
<dbReference type="Gene3D" id="1.10.240.10">
    <property type="entry name" value="Tyrosyl-Transfer RNA Synthetase"/>
    <property type="match status" value="1"/>
</dbReference>